<dbReference type="AlphaFoldDB" id="A0A7S1CSD2"/>
<evidence type="ECO:0000313" key="1">
    <source>
        <dbReference type="EMBL" id="CAD8925628.1"/>
    </source>
</evidence>
<protein>
    <submittedName>
        <fullName evidence="1">Uncharacterized protein</fullName>
    </submittedName>
</protein>
<accession>A0A7S1CSD2</accession>
<dbReference type="EMBL" id="HBFS01028197">
    <property type="protein sequence ID" value="CAD8925628.1"/>
    <property type="molecule type" value="Transcribed_RNA"/>
</dbReference>
<name>A0A7S1CSD2_9STRA</name>
<reference evidence="1" key="1">
    <citation type="submission" date="2021-01" db="EMBL/GenBank/DDBJ databases">
        <authorList>
            <person name="Corre E."/>
            <person name="Pelletier E."/>
            <person name="Niang G."/>
            <person name="Scheremetjew M."/>
            <person name="Finn R."/>
            <person name="Kale V."/>
            <person name="Holt S."/>
            <person name="Cochrane G."/>
            <person name="Meng A."/>
            <person name="Brown T."/>
            <person name="Cohen L."/>
        </authorList>
    </citation>
    <scope>NUCLEOTIDE SEQUENCE</scope>
    <source>
        <strain evidence="1">Ms1</strain>
    </source>
</reference>
<sequence>MTACATKRAPTPIHETENWRHVVWELLMVAGDDKEFINLTSRASSGYMEGAITVAGATALHLAAGIDSPHVDLHGVDAIMVLVRFGGDPLLRDALGRDALAFAKEGISRYAPADSDRGLTVRFLSEVPRFRLLLAMWSVGRVTARGDDVTCLSGCWDRLRRDAKLRVFAALPRQALAETLTLLFPSPLFDVGAWRKAFSRRS</sequence>
<proteinExistence type="predicted"/>
<organism evidence="1">
    <name type="scientific">Bicosoecida sp. CB-2014</name>
    <dbReference type="NCBI Taxonomy" id="1486930"/>
    <lineage>
        <taxon>Eukaryota</taxon>
        <taxon>Sar</taxon>
        <taxon>Stramenopiles</taxon>
        <taxon>Bigyra</taxon>
        <taxon>Opalozoa</taxon>
        <taxon>Bicosoecida</taxon>
    </lineage>
</organism>
<gene>
    <name evidence="1" type="ORF">BSP0115_LOCUS18892</name>
</gene>